<dbReference type="EMBL" id="KV875104">
    <property type="protein sequence ID" value="OIW24240.1"/>
    <property type="molecule type" value="Genomic_DNA"/>
</dbReference>
<sequence>MTVHRPTHPGRVDLSGNVTLADGRYIAAQKAADGDTSLDAEPMSQIIATAAIHPRSTPLSAHNSGPEPCPDHSALVSSPPRRPPALPQPPSGPSGGPNFPAPGSTRAPPAGPSSRNDIVNLPTPAGPRGYVPSRGGFGARGRRGWDFYDYRIFPGDEPRTSSGMVTEGLNRVVPVPQLAF</sequence>
<organism evidence="2 3">
    <name type="scientific">Coniochaeta ligniaria NRRL 30616</name>
    <dbReference type="NCBI Taxonomy" id="1408157"/>
    <lineage>
        <taxon>Eukaryota</taxon>
        <taxon>Fungi</taxon>
        <taxon>Dikarya</taxon>
        <taxon>Ascomycota</taxon>
        <taxon>Pezizomycotina</taxon>
        <taxon>Sordariomycetes</taxon>
        <taxon>Sordariomycetidae</taxon>
        <taxon>Coniochaetales</taxon>
        <taxon>Coniochaetaceae</taxon>
        <taxon>Coniochaeta</taxon>
    </lineage>
</organism>
<feature type="region of interest" description="Disordered" evidence="1">
    <location>
        <begin position="56"/>
        <end position="135"/>
    </location>
</feature>
<keyword evidence="3" id="KW-1185">Reference proteome</keyword>
<evidence type="ECO:0000313" key="2">
    <source>
        <dbReference type="EMBL" id="OIW24240.1"/>
    </source>
</evidence>
<protein>
    <submittedName>
        <fullName evidence="2">Uncharacterized protein</fullName>
    </submittedName>
</protein>
<dbReference type="AlphaFoldDB" id="A0A1J7J346"/>
<dbReference type="Proteomes" id="UP000182658">
    <property type="component" value="Unassembled WGS sequence"/>
</dbReference>
<evidence type="ECO:0000313" key="3">
    <source>
        <dbReference type="Proteomes" id="UP000182658"/>
    </source>
</evidence>
<feature type="compositionally biased region" description="Pro residues" evidence="1">
    <location>
        <begin position="80"/>
        <end position="92"/>
    </location>
</feature>
<evidence type="ECO:0000256" key="1">
    <source>
        <dbReference type="SAM" id="MobiDB-lite"/>
    </source>
</evidence>
<proteinExistence type="predicted"/>
<accession>A0A1J7J346</accession>
<gene>
    <name evidence="2" type="ORF">CONLIGDRAFT_649007</name>
</gene>
<name>A0A1J7J346_9PEZI</name>
<reference evidence="2 3" key="1">
    <citation type="submission" date="2016-10" db="EMBL/GenBank/DDBJ databases">
        <title>Draft genome sequence of Coniochaeta ligniaria NRRL30616, a lignocellulolytic fungus for bioabatement of inhibitors in plant biomass hydrolysates.</title>
        <authorList>
            <consortium name="DOE Joint Genome Institute"/>
            <person name="Jimenez D.J."/>
            <person name="Hector R.E."/>
            <person name="Riley R."/>
            <person name="Sun H."/>
            <person name="Grigoriev I.V."/>
            <person name="Van Elsas J.D."/>
            <person name="Nichols N.N."/>
        </authorList>
    </citation>
    <scope>NUCLEOTIDE SEQUENCE [LARGE SCALE GENOMIC DNA]</scope>
    <source>
        <strain evidence="2 3">NRRL 30616</strain>
    </source>
</reference>
<dbReference type="InParanoid" id="A0A1J7J346"/>